<feature type="domain" description="Cobalamin adenosyltransferase-like" evidence="4">
    <location>
        <begin position="36"/>
        <end position="173"/>
    </location>
</feature>
<dbReference type="InterPro" id="IPR016030">
    <property type="entry name" value="CblAdoTrfase-like"/>
</dbReference>
<evidence type="ECO:0000256" key="3">
    <source>
        <dbReference type="ARBA" id="ARBA00022840"/>
    </source>
</evidence>
<dbReference type="SUPFAM" id="SSF89028">
    <property type="entry name" value="Cobalamin adenosyltransferase-like"/>
    <property type="match status" value="1"/>
</dbReference>
<dbReference type="EMBL" id="NBWU01000004">
    <property type="protein sequence ID" value="PCE64021.1"/>
    <property type="molecule type" value="Genomic_DNA"/>
</dbReference>
<keyword evidence="6" id="KW-1185">Reference proteome</keyword>
<evidence type="ECO:0000259" key="4">
    <source>
        <dbReference type="Pfam" id="PF01923"/>
    </source>
</evidence>
<dbReference type="Gene3D" id="1.20.1200.10">
    <property type="entry name" value="Cobalamin adenosyltransferase-like"/>
    <property type="match status" value="1"/>
</dbReference>
<dbReference type="AlphaFoldDB" id="A0A2A4G6G3"/>
<dbReference type="RefSeq" id="WP_097442738.1">
    <property type="nucleotide sequence ID" value="NZ_NBWU01000004.1"/>
</dbReference>
<dbReference type="GO" id="GO:0016740">
    <property type="term" value="F:transferase activity"/>
    <property type="evidence" value="ECO:0007669"/>
    <property type="project" value="UniProtKB-KW"/>
</dbReference>
<protein>
    <recommendedName>
        <fullName evidence="4">Cobalamin adenosyltransferase-like domain-containing protein</fullName>
    </recommendedName>
</protein>
<evidence type="ECO:0000256" key="2">
    <source>
        <dbReference type="ARBA" id="ARBA00022741"/>
    </source>
</evidence>
<evidence type="ECO:0000313" key="5">
    <source>
        <dbReference type="EMBL" id="PCE64021.1"/>
    </source>
</evidence>
<evidence type="ECO:0000256" key="1">
    <source>
        <dbReference type="ARBA" id="ARBA00022679"/>
    </source>
</evidence>
<sequence>MEPKKNRLRPKAHIDELCYPFIYEDSLLCDYEIQTDQLTRLLGWVLSDLRKLQGQYPNTELLEGLEEHLNWIQPCCYHLNGSLRGKLALTEADHGKLLGYYREMKIVVKDRISGFVLPGGPAPVGQLNQCSSLAKKAIRLMVRLHNDEGLEVPEILPKFANLLCNYFFVATLVINKVTGFEETPFISKSYK</sequence>
<organism evidence="5 6">
    <name type="scientific">Sediminicola luteus</name>
    <dbReference type="NCBI Taxonomy" id="319238"/>
    <lineage>
        <taxon>Bacteria</taxon>
        <taxon>Pseudomonadati</taxon>
        <taxon>Bacteroidota</taxon>
        <taxon>Flavobacteriia</taxon>
        <taxon>Flavobacteriales</taxon>
        <taxon>Flavobacteriaceae</taxon>
        <taxon>Sediminicola</taxon>
    </lineage>
</organism>
<evidence type="ECO:0000313" key="6">
    <source>
        <dbReference type="Proteomes" id="UP000219559"/>
    </source>
</evidence>
<gene>
    <name evidence="5" type="ORF">B7P33_12290</name>
</gene>
<dbReference type="Proteomes" id="UP000219559">
    <property type="component" value="Unassembled WGS sequence"/>
</dbReference>
<dbReference type="Pfam" id="PF01923">
    <property type="entry name" value="Cob_adeno_trans"/>
    <property type="match status" value="1"/>
</dbReference>
<dbReference type="OrthoDB" id="6118511at2"/>
<dbReference type="GO" id="GO:0005524">
    <property type="term" value="F:ATP binding"/>
    <property type="evidence" value="ECO:0007669"/>
    <property type="project" value="UniProtKB-KW"/>
</dbReference>
<keyword evidence="1" id="KW-0808">Transferase</keyword>
<name>A0A2A4G6G3_9FLAO</name>
<dbReference type="InterPro" id="IPR036451">
    <property type="entry name" value="CblAdoTrfase-like_sf"/>
</dbReference>
<reference evidence="5 6" key="1">
    <citation type="submission" date="2017-04" db="EMBL/GenBank/DDBJ databases">
        <title>A new member of the family Flavobacteriaceae isolated from ascidians.</title>
        <authorList>
            <person name="Chen L."/>
        </authorList>
    </citation>
    <scope>NUCLEOTIDE SEQUENCE [LARGE SCALE GENOMIC DNA]</scope>
    <source>
        <strain evidence="5 6">HQA918</strain>
    </source>
</reference>
<keyword evidence="2" id="KW-0547">Nucleotide-binding</keyword>
<accession>A0A2A4G6G3</accession>
<comment type="caution">
    <text evidence="5">The sequence shown here is derived from an EMBL/GenBank/DDBJ whole genome shotgun (WGS) entry which is preliminary data.</text>
</comment>
<keyword evidence="3" id="KW-0067">ATP-binding</keyword>
<proteinExistence type="predicted"/>